<name>A0ABP1GCA3_9CHLO</name>
<gene>
    <name evidence="2" type="primary">g11528</name>
    <name evidence="2" type="ORF">VP750_LOCUS10307</name>
</gene>
<evidence type="ECO:0000313" key="2">
    <source>
        <dbReference type="EMBL" id="CAL5228401.1"/>
    </source>
</evidence>
<sequence length="463" mass="51865">MDSTSRKYAPGSRPSAQEIEGYRPDNAQFSSLYQSDERGLREHEGALHALQKLLASTRLQAHSSLTADRERRAAIKQECDEEELVSVLHVNDVQATATALDLVRFLETRSAGNRILACKLMAKKGQPIYRHGLHRNGAGIQSPHQGRGEVQFAAKDAAQRLLDEVQPARPDSWGYMPAPEQLARSGCLRIKQGGYKQHNRARITDGLFQATKLQMGNMLGSSFVQILELSIKLRIDLPGRMLAMEFQQGVEHYRVESTVVQQEATLPGKHSSLESCQDKLSLPYHANWARGYGNTGHLEYKADFHNAFLRTNDFTPQQAFGRSFAYRMVLTIPAEQLKPGGSSHHLLEQLYRCHILSESAERQWGSCRVTSAPDPGRVKQLLLGGIPYMVKYWLDVLLSNGRIVDSQLDLEFTQMLLPMATPEDVAVAALEGIVMSKQRVPDLTASFQRRRTDLMATDLPHKI</sequence>
<proteinExistence type="predicted"/>
<reference evidence="2 3" key="1">
    <citation type="submission" date="2024-06" db="EMBL/GenBank/DDBJ databases">
        <authorList>
            <person name="Kraege A."/>
            <person name="Thomma B."/>
        </authorList>
    </citation>
    <scope>NUCLEOTIDE SEQUENCE [LARGE SCALE GENOMIC DNA]</scope>
</reference>
<keyword evidence="3" id="KW-1185">Reference proteome</keyword>
<protein>
    <submittedName>
        <fullName evidence="2">G11528 protein</fullName>
    </submittedName>
</protein>
<feature type="region of interest" description="Disordered" evidence="1">
    <location>
        <begin position="1"/>
        <end position="25"/>
    </location>
</feature>
<dbReference type="EMBL" id="CAXHTA020000018">
    <property type="protein sequence ID" value="CAL5228401.1"/>
    <property type="molecule type" value="Genomic_DNA"/>
</dbReference>
<evidence type="ECO:0000256" key="1">
    <source>
        <dbReference type="SAM" id="MobiDB-lite"/>
    </source>
</evidence>
<organism evidence="2 3">
    <name type="scientific">Coccomyxa viridis</name>
    <dbReference type="NCBI Taxonomy" id="1274662"/>
    <lineage>
        <taxon>Eukaryota</taxon>
        <taxon>Viridiplantae</taxon>
        <taxon>Chlorophyta</taxon>
        <taxon>core chlorophytes</taxon>
        <taxon>Trebouxiophyceae</taxon>
        <taxon>Trebouxiophyceae incertae sedis</taxon>
        <taxon>Coccomyxaceae</taxon>
        <taxon>Coccomyxa</taxon>
    </lineage>
</organism>
<comment type="caution">
    <text evidence="2">The sequence shown here is derived from an EMBL/GenBank/DDBJ whole genome shotgun (WGS) entry which is preliminary data.</text>
</comment>
<evidence type="ECO:0000313" key="3">
    <source>
        <dbReference type="Proteomes" id="UP001497392"/>
    </source>
</evidence>
<accession>A0ABP1GCA3</accession>
<dbReference type="Proteomes" id="UP001497392">
    <property type="component" value="Unassembled WGS sequence"/>
</dbReference>